<gene>
    <name evidence="1" type="ORF">TrRE_jg11840</name>
</gene>
<name>A0A9W6ZIW4_9STRA</name>
<dbReference type="AlphaFoldDB" id="A0A9W6ZIW4"/>
<evidence type="ECO:0000313" key="2">
    <source>
        <dbReference type="Proteomes" id="UP001165082"/>
    </source>
</evidence>
<organism evidence="1 2">
    <name type="scientific">Triparma retinervis</name>
    <dbReference type="NCBI Taxonomy" id="2557542"/>
    <lineage>
        <taxon>Eukaryota</taxon>
        <taxon>Sar</taxon>
        <taxon>Stramenopiles</taxon>
        <taxon>Ochrophyta</taxon>
        <taxon>Bolidophyceae</taxon>
        <taxon>Parmales</taxon>
        <taxon>Triparmaceae</taxon>
        <taxon>Triparma</taxon>
    </lineage>
</organism>
<protein>
    <submittedName>
        <fullName evidence="1">Uncharacterized protein</fullName>
    </submittedName>
</protein>
<dbReference type="Proteomes" id="UP001165082">
    <property type="component" value="Unassembled WGS sequence"/>
</dbReference>
<evidence type="ECO:0000313" key="1">
    <source>
        <dbReference type="EMBL" id="GMH53056.1"/>
    </source>
</evidence>
<reference evidence="1" key="1">
    <citation type="submission" date="2022-07" db="EMBL/GenBank/DDBJ databases">
        <title>Genome analysis of Parmales, a sister group of diatoms, reveals the evolutionary specialization of diatoms from phago-mixotrophs to photoautotrophs.</title>
        <authorList>
            <person name="Ban H."/>
            <person name="Sato S."/>
            <person name="Yoshikawa S."/>
            <person name="Kazumasa Y."/>
            <person name="Nakamura Y."/>
            <person name="Ichinomiya M."/>
            <person name="Saitoh K."/>
            <person name="Sato N."/>
            <person name="Blanc-Mathieu R."/>
            <person name="Endo H."/>
            <person name="Kuwata A."/>
            <person name="Ogata H."/>
        </authorList>
    </citation>
    <scope>NUCLEOTIDE SEQUENCE</scope>
</reference>
<proteinExistence type="predicted"/>
<dbReference type="EMBL" id="BRXZ01002044">
    <property type="protein sequence ID" value="GMH53056.1"/>
    <property type="molecule type" value="Genomic_DNA"/>
</dbReference>
<accession>A0A9W6ZIW4</accession>
<sequence>MTCACRIASSSQSNSYREARPAPFIPNDAKVLNYILPCNSVPVDDNLVLEWDDDGTIQDNLWKLVQQERYYDEDTLKLGSDAVAKEMSWWAGSQQEDWLRRTENTMDL</sequence>
<comment type="caution">
    <text evidence="1">The sequence shown here is derived from an EMBL/GenBank/DDBJ whole genome shotgun (WGS) entry which is preliminary data.</text>
</comment>
<keyword evidence="2" id="KW-1185">Reference proteome</keyword>